<reference evidence="1" key="1">
    <citation type="submission" date="2013-07" db="EMBL/GenBank/DDBJ databases">
        <title>The genome of an arbuscular mycorrhizal fungus provides insights into the evolution of the oldest plant symbiosis.</title>
        <authorList>
            <consortium name="DOE Joint Genome Institute"/>
            <person name="Tisserant E."/>
            <person name="Malbreil M."/>
            <person name="Kuo A."/>
            <person name="Kohler A."/>
            <person name="Symeonidi A."/>
            <person name="Balestrini R."/>
            <person name="Charron P."/>
            <person name="Duensing N."/>
            <person name="Frei-dit-Frey N."/>
            <person name="Gianinazzi-Pearson V."/>
            <person name="Gilbert B."/>
            <person name="Handa Y."/>
            <person name="Hijri M."/>
            <person name="Kaul R."/>
            <person name="Kawaguchi M."/>
            <person name="Krajinski F."/>
            <person name="Lammers P."/>
            <person name="Lapierre D."/>
            <person name="Masclaux F.G."/>
            <person name="Murat C."/>
            <person name="Morin E."/>
            <person name="Ndikumana S."/>
            <person name="Pagni M."/>
            <person name="Petitpierre D."/>
            <person name="Requena N."/>
            <person name="Rosikiewicz P."/>
            <person name="Riley R."/>
            <person name="Saito K."/>
            <person name="San Clemente H."/>
            <person name="Shapiro H."/>
            <person name="van Tuinen D."/>
            <person name="Becard G."/>
            <person name="Bonfante P."/>
            <person name="Paszkowski U."/>
            <person name="Shachar-Hill Y."/>
            <person name="Young J.P."/>
            <person name="Sanders I.R."/>
            <person name="Henrissat B."/>
            <person name="Rensing S.A."/>
            <person name="Grigoriev I.V."/>
            <person name="Corradi N."/>
            <person name="Roux C."/>
            <person name="Martin F."/>
        </authorList>
    </citation>
    <scope>NUCLEOTIDE SEQUENCE</scope>
    <source>
        <strain evidence="1">DAOM 197198</strain>
    </source>
</reference>
<sequence>MKNAFHVPDNHIVQWPNTALSESKVRKFDGSRAKQPDFVISVNYQSQSASGYVTISTIDSTTKSEETDDRVI</sequence>
<dbReference type="EMBL" id="KI300600">
    <property type="protein sequence ID" value="ERZ96253.1"/>
    <property type="molecule type" value="Genomic_DNA"/>
</dbReference>
<protein>
    <submittedName>
        <fullName evidence="1">Uncharacterized protein</fullName>
    </submittedName>
</protein>
<dbReference type="HOGENOM" id="CLU_2723498_0_0_1"/>
<organism evidence="1">
    <name type="scientific">Rhizophagus irregularis (strain DAOM 181602 / DAOM 197198 / MUCL 43194)</name>
    <name type="common">Arbuscular mycorrhizal fungus</name>
    <name type="synonym">Glomus intraradices</name>
    <dbReference type="NCBI Taxonomy" id="747089"/>
    <lineage>
        <taxon>Eukaryota</taxon>
        <taxon>Fungi</taxon>
        <taxon>Fungi incertae sedis</taxon>
        <taxon>Mucoromycota</taxon>
        <taxon>Glomeromycotina</taxon>
        <taxon>Glomeromycetes</taxon>
        <taxon>Glomerales</taxon>
        <taxon>Glomeraceae</taxon>
        <taxon>Rhizophagus</taxon>
    </lineage>
</organism>
<accession>U9SJZ3</accession>
<name>U9SJZ3_RHIID</name>
<gene>
    <name evidence="1" type="ORF">GLOINDRAFT_1364</name>
</gene>
<proteinExistence type="predicted"/>
<dbReference type="AlphaFoldDB" id="U9SJZ3"/>
<evidence type="ECO:0000313" key="1">
    <source>
        <dbReference type="EMBL" id="ERZ96253.1"/>
    </source>
</evidence>